<keyword evidence="1" id="KW-0732">Signal</keyword>
<evidence type="ECO:0000313" key="2">
    <source>
        <dbReference type="EMBL" id="OKL44936.1"/>
    </source>
</evidence>
<feature type="signal peptide" evidence="1">
    <location>
        <begin position="1"/>
        <end position="23"/>
    </location>
</feature>
<evidence type="ECO:0000313" key="3">
    <source>
        <dbReference type="Proteomes" id="UP000185783"/>
    </source>
</evidence>
<dbReference type="Proteomes" id="UP000185783">
    <property type="component" value="Unassembled WGS sequence"/>
</dbReference>
<dbReference type="AlphaFoldDB" id="A0A1U7JJL3"/>
<protein>
    <recommendedName>
        <fullName evidence="4">DUF3108 domain-containing protein</fullName>
    </recommendedName>
</protein>
<reference evidence="2 3" key="1">
    <citation type="submission" date="2016-03" db="EMBL/GenBank/DDBJ databases">
        <title>Genome sequence of Nesiotobacter sp. nov., a moderately halophilic alphaproteobacterium isolated from the Yellow Sea, China.</title>
        <authorList>
            <person name="Zhang G."/>
            <person name="Zhang R."/>
        </authorList>
    </citation>
    <scope>NUCLEOTIDE SEQUENCE [LARGE SCALE GENOMIC DNA]</scope>
    <source>
        <strain evidence="2 3">WB1-6</strain>
    </source>
</reference>
<proteinExistence type="predicted"/>
<comment type="caution">
    <text evidence="2">The sequence shown here is derived from an EMBL/GenBank/DDBJ whole genome shotgun (WGS) entry which is preliminary data.</text>
</comment>
<sequence length="276" mass="30012">MRQVLACVFGVLLFTTLSTTSHAKTEQVGGIYDISIAGFTVGRGTLSLVLQGSAYSAKVGMEPAGIGTLFSTGKGGAEATGWLRGSRVLPSRYTMASTAANRDFFVNLRQGSGHIRKAEVIPQFKPSKTRIKMTNRHKRNAVDPLSAAVIPVNSRSKVLDKSVCDRKLPIYDGWTRFDVELEYKTTKTVSGRGYEGAVVVCKVKWTPVAGHRPERKNVKMLAAARDMEAWFAPVGSSSRVLIPYRISIPTSTGQLLIQAERLDMVSSLNTASKTNN</sequence>
<dbReference type="STRING" id="197461.A3843_05960"/>
<dbReference type="InterPro" id="IPR021457">
    <property type="entry name" value="DUF3108"/>
</dbReference>
<organism evidence="2 3">
    <name type="scientific">Pseudovibrio exalbescens</name>
    <dbReference type="NCBI Taxonomy" id="197461"/>
    <lineage>
        <taxon>Bacteria</taxon>
        <taxon>Pseudomonadati</taxon>
        <taxon>Pseudomonadota</taxon>
        <taxon>Alphaproteobacteria</taxon>
        <taxon>Hyphomicrobiales</taxon>
        <taxon>Stappiaceae</taxon>
        <taxon>Pseudovibrio</taxon>
    </lineage>
</organism>
<dbReference type="EMBL" id="LVVZ01000010">
    <property type="protein sequence ID" value="OKL44936.1"/>
    <property type="molecule type" value="Genomic_DNA"/>
</dbReference>
<name>A0A1U7JJL3_9HYPH</name>
<keyword evidence="3" id="KW-1185">Reference proteome</keyword>
<accession>A0A1U7JJL3</accession>
<feature type="chain" id="PRO_5010544326" description="DUF3108 domain-containing protein" evidence="1">
    <location>
        <begin position="24"/>
        <end position="276"/>
    </location>
</feature>
<evidence type="ECO:0000256" key="1">
    <source>
        <dbReference type="SAM" id="SignalP"/>
    </source>
</evidence>
<dbReference type="Pfam" id="PF11306">
    <property type="entry name" value="DUF3108"/>
    <property type="match status" value="1"/>
</dbReference>
<evidence type="ECO:0008006" key="4">
    <source>
        <dbReference type="Google" id="ProtNLM"/>
    </source>
</evidence>
<gene>
    <name evidence="2" type="ORF">A3843_05960</name>
</gene>